<dbReference type="EMBL" id="CCYA01000248">
    <property type="protein sequence ID" value="CEH14775.1"/>
    <property type="molecule type" value="Genomic_DNA"/>
</dbReference>
<dbReference type="GO" id="GO:0046872">
    <property type="term" value="F:metal ion binding"/>
    <property type="evidence" value="ECO:0007669"/>
    <property type="project" value="UniProtKB-KW"/>
</dbReference>
<evidence type="ECO:0000256" key="22">
    <source>
        <dbReference type="ARBA" id="ARBA00033317"/>
    </source>
</evidence>
<dbReference type="GO" id="GO:0005634">
    <property type="term" value="C:nucleus"/>
    <property type="evidence" value="ECO:0007669"/>
    <property type="project" value="UniProtKB-SubCell"/>
</dbReference>
<dbReference type="InterPro" id="IPR032675">
    <property type="entry name" value="LRR_dom_sf"/>
</dbReference>
<organism evidence="25 26">
    <name type="scientific">Ceraceosorus bombacis</name>
    <dbReference type="NCBI Taxonomy" id="401625"/>
    <lineage>
        <taxon>Eukaryota</taxon>
        <taxon>Fungi</taxon>
        <taxon>Dikarya</taxon>
        <taxon>Basidiomycota</taxon>
        <taxon>Ustilaginomycotina</taxon>
        <taxon>Exobasidiomycetes</taxon>
        <taxon>Ceraceosorales</taxon>
        <taxon>Ceraceosoraceae</taxon>
        <taxon>Ceraceosorus</taxon>
    </lineage>
</organism>
<evidence type="ECO:0000256" key="12">
    <source>
        <dbReference type="ARBA" id="ARBA00022801"/>
    </source>
</evidence>
<feature type="compositionally biased region" description="Polar residues" evidence="23">
    <location>
        <begin position="822"/>
        <end position="836"/>
    </location>
</feature>
<dbReference type="SUPFAM" id="SSF52058">
    <property type="entry name" value="L domain-like"/>
    <property type="match status" value="1"/>
</dbReference>
<reference evidence="26" key="1">
    <citation type="submission" date="2014-09" db="EMBL/GenBank/DDBJ databases">
        <authorList>
            <person name="Sharma Rahul"/>
            <person name="Thines Marco"/>
        </authorList>
    </citation>
    <scope>NUCLEOTIDE SEQUENCE [LARGE SCALE GENOMIC DNA]</scope>
</reference>
<dbReference type="InterPro" id="IPR036691">
    <property type="entry name" value="Endo/exonu/phosph_ase_sf"/>
</dbReference>
<evidence type="ECO:0000256" key="7">
    <source>
        <dbReference type="ARBA" id="ARBA00022490"/>
    </source>
</evidence>
<feature type="region of interest" description="Disordered" evidence="23">
    <location>
        <begin position="816"/>
        <end position="836"/>
    </location>
</feature>
<dbReference type="OrthoDB" id="428734at2759"/>
<dbReference type="STRING" id="401625.A0A0P1BGB3"/>
<keyword evidence="18" id="KW-0539">Nucleus</keyword>
<dbReference type="EC" id="3.1.13.4" evidence="6"/>
<evidence type="ECO:0000256" key="10">
    <source>
        <dbReference type="ARBA" id="ARBA00022723"/>
    </source>
</evidence>
<keyword evidence="7" id="KW-0963">Cytoplasm</keyword>
<accession>A0A0P1BGB3</accession>
<evidence type="ECO:0000259" key="24">
    <source>
        <dbReference type="Pfam" id="PF03372"/>
    </source>
</evidence>
<evidence type="ECO:0000256" key="23">
    <source>
        <dbReference type="SAM" id="MobiDB-lite"/>
    </source>
</evidence>
<evidence type="ECO:0000256" key="4">
    <source>
        <dbReference type="ARBA" id="ARBA00004496"/>
    </source>
</evidence>
<feature type="region of interest" description="Disordered" evidence="23">
    <location>
        <begin position="1"/>
        <end position="51"/>
    </location>
</feature>
<evidence type="ECO:0000256" key="15">
    <source>
        <dbReference type="ARBA" id="ARBA00022884"/>
    </source>
</evidence>
<keyword evidence="26" id="KW-1185">Reference proteome</keyword>
<feature type="compositionally biased region" description="Basic residues" evidence="23">
    <location>
        <begin position="165"/>
        <end position="180"/>
    </location>
</feature>
<keyword evidence="11" id="KW-0677">Repeat</keyword>
<dbReference type="Pfam" id="PF03372">
    <property type="entry name" value="Exo_endo_phos"/>
    <property type="match status" value="1"/>
</dbReference>
<evidence type="ECO:0000256" key="14">
    <source>
        <dbReference type="ARBA" id="ARBA00022842"/>
    </source>
</evidence>
<evidence type="ECO:0000313" key="25">
    <source>
        <dbReference type="EMBL" id="CEH14775.1"/>
    </source>
</evidence>
<dbReference type="SMART" id="SM00369">
    <property type="entry name" value="LRR_TYP"/>
    <property type="match status" value="2"/>
</dbReference>
<feature type="compositionally biased region" description="Low complexity" evidence="23">
    <location>
        <begin position="202"/>
        <end position="218"/>
    </location>
</feature>
<evidence type="ECO:0000256" key="16">
    <source>
        <dbReference type="ARBA" id="ARBA00023015"/>
    </source>
</evidence>
<dbReference type="AlphaFoldDB" id="A0A0P1BGB3"/>
<feature type="compositionally biased region" description="Basic residues" evidence="23">
    <location>
        <begin position="22"/>
        <end position="39"/>
    </location>
</feature>
<dbReference type="Gene3D" id="3.80.10.10">
    <property type="entry name" value="Ribonuclease Inhibitor"/>
    <property type="match status" value="1"/>
</dbReference>
<dbReference type="FunFam" id="3.60.10.10:FF:000037">
    <property type="entry name" value="Glucose-repressible alcohol dehydrogenase transcriptional effector"/>
    <property type="match status" value="1"/>
</dbReference>
<keyword evidence="15" id="KW-0694">RNA-binding</keyword>
<evidence type="ECO:0000256" key="2">
    <source>
        <dbReference type="ARBA" id="ARBA00001946"/>
    </source>
</evidence>
<comment type="catalytic activity">
    <reaction evidence="1">
        <text>Exonucleolytic cleavage of poly(A) to 5'-AMP.</text>
        <dbReference type="EC" id="3.1.13.4"/>
    </reaction>
</comment>
<evidence type="ECO:0000256" key="11">
    <source>
        <dbReference type="ARBA" id="ARBA00022737"/>
    </source>
</evidence>
<dbReference type="CDD" id="cd09097">
    <property type="entry name" value="Deadenylase_CCR4"/>
    <property type="match status" value="1"/>
</dbReference>
<dbReference type="Gene3D" id="3.60.10.10">
    <property type="entry name" value="Endonuclease/exonuclease/phosphatase"/>
    <property type="match status" value="1"/>
</dbReference>
<feature type="domain" description="Endonuclease/exonuclease/phosphatase" evidence="24">
    <location>
        <begin position="479"/>
        <end position="803"/>
    </location>
</feature>
<keyword evidence="14" id="KW-0460">Magnesium</keyword>
<evidence type="ECO:0000256" key="3">
    <source>
        <dbReference type="ARBA" id="ARBA00004123"/>
    </source>
</evidence>
<evidence type="ECO:0000256" key="13">
    <source>
        <dbReference type="ARBA" id="ARBA00022839"/>
    </source>
</evidence>
<evidence type="ECO:0000256" key="20">
    <source>
        <dbReference type="ARBA" id="ARBA00030493"/>
    </source>
</evidence>
<proteinExistence type="inferred from homology"/>
<evidence type="ECO:0000256" key="18">
    <source>
        <dbReference type="ARBA" id="ARBA00023242"/>
    </source>
</evidence>
<dbReference type="InterPro" id="IPR005135">
    <property type="entry name" value="Endo/exonuclease/phosphatase"/>
</dbReference>
<comment type="similarity">
    <text evidence="5">Belongs to the CCR4/nocturin family.</text>
</comment>
<evidence type="ECO:0000256" key="8">
    <source>
        <dbReference type="ARBA" id="ARBA00022614"/>
    </source>
</evidence>
<dbReference type="InterPro" id="IPR003591">
    <property type="entry name" value="Leu-rich_rpt_typical-subtyp"/>
</dbReference>
<keyword evidence="12" id="KW-0378">Hydrolase</keyword>
<dbReference type="Proteomes" id="UP000054845">
    <property type="component" value="Unassembled WGS sequence"/>
</dbReference>
<keyword evidence="16" id="KW-0805">Transcription regulation</keyword>
<dbReference type="GO" id="GO:0004535">
    <property type="term" value="F:poly(A)-specific ribonuclease activity"/>
    <property type="evidence" value="ECO:0007669"/>
    <property type="project" value="UniProtKB-EC"/>
</dbReference>
<evidence type="ECO:0000256" key="21">
    <source>
        <dbReference type="ARBA" id="ARBA00031469"/>
    </source>
</evidence>
<evidence type="ECO:0000256" key="5">
    <source>
        <dbReference type="ARBA" id="ARBA00010774"/>
    </source>
</evidence>
<keyword evidence="13" id="KW-0269">Exonuclease</keyword>
<feature type="compositionally biased region" description="Pro residues" evidence="23">
    <location>
        <begin position="1"/>
        <end position="14"/>
    </location>
</feature>
<evidence type="ECO:0000313" key="26">
    <source>
        <dbReference type="Proteomes" id="UP000054845"/>
    </source>
</evidence>
<evidence type="ECO:0000256" key="17">
    <source>
        <dbReference type="ARBA" id="ARBA00023163"/>
    </source>
</evidence>
<dbReference type="GO" id="GO:0003723">
    <property type="term" value="F:RNA binding"/>
    <property type="evidence" value="ECO:0007669"/>
    <property type="project" value="UniProtKB-KW"/>
</dbReference>
<dbReference type="PANTHER" id="PTHR12121">
    <property type="entry name" value="CARBON CATABOLITE REPRESSOR PROTEIN 4"/>
    <property type="match status" value="1"/>
</dbReference>
<keyword evidence="17" id="KW-0804">Transcription</keyword>
<evidence type="ECO:0000256" key="6">
    <source>
        <dbReference type="ARBA" id="ARBA00012161"/>
    </source>
</evidence>
<feature type="compositionally biased region" description="Low complexity" evidence="23">
    <location>
        <begin position="147"/>
        <end position="158"/>
    </location>
</feature>
<comment type="cofactor">
    <cofactor evidence="2">
        <name>Mg(2+)</name>
        <dbReference type="ChEBI" id="CHEBI:18420"/>
    </cofactor>
</comment>
<keyword evidence="9" id="KW-0540">Nuclease</keyword>
<sequence length="836" mass="89462">MFPSPSPSPSPSPGPAFLYNQHHAHGHGHGHGHGAHNHGGHGSSGLGAIGGGAGGGLGNGMGNASGSSPFEGPGGANGFPPLGRYAPNNLGWSAVGGGSMNLGSGALNAGARGAGSSNGAGHTSNPSLSSLNSLAHAHGGANGAGSIGMNAPGSPSYGHGPGPLHHPHAGALGHHHHTGHGLHGPSGLSQLASSPGMGMSVGGHSTSSSSQPSAINSSHWNQQLVKAEISRASSSPHHHARAAALAARSATSAAIAIQDPNKAGRGAANGLHLSSSLKKDNADAASEDGGHGNGRAGTNGKADSDKKEKSGGWTTIDMGGLGLKNLAKEVFRYDFLTSLFVNHNALSTISPAIMQLKNLAILDASGNRLVNLPPEMGMLTQLRELFLFDNQLETLPPEMGTLYQLELLGVEGNPMQENLLSLVQKDGTQALISHLRDTCQVPMPPPEREWINIDADLPPPPPANEDGTPVPPGEVFNVLSYNVLCERYATPQMYGYTPSWALAWDYRKEFILQEVMSYSADICCLQEVDSEQYEDYFLHHLSQQDYEGVFWPKSRARTMRDEERRRVDGCATFFKSNKYALIEKQLIEFNQTALQRPDFKKTEDMFNRVMTKDNIATVSLLENRQSGSRLIVANAHIYWDPEFRDVKLVQTAMLMDELEKIAARFAKFPPKLDLAEGYPSAPKYSDGTKIPTIVCGDFNSVPKSGVYEYLSGGAIRGDHEDFMSHIYGNYTSEGLGHKLPLKSAYANMGEMEFTNYTPGFEGCIDYIWYNQNALAVTGLLDGVDKGYLEKVVGFPNAHYPSDHICILSEFRVKHPKDPPTSRPANFGNSFSNRDRR</sequence>
<feature type="compositionally biased region" description="Low complexity" evidence="23">
    <location>
        <begin position="119"/>
        <end position="139"/>
    </location>
</feature>
<dbReference type="SUPFAM" id="SSF56219">
    <property type="entry name" value="DNase I-like"/>
    <property type="match status" value="1"/>
</dbReference>
<dbReference type="InterPro" id="IPR050410">
    <property type="entry name" value="CCR4/nocturin_mRNA_transcr"/>
</dbReference>
<name>A0A0P1BGB3_9BASI</name>
<comment type="subcellular location">
    <subcellularLocation>
        <location evidence="4">Cytoplasm</location>
    </subcellularLocation>
    <subcellularLocation>
        <location evidence="3">Nucleus</location>
    </subcellularLocation>
</comment>
<keyword evidence="8" id="KW-0433">Leucine-rich repeat</keyword>
<feature type="region of interest" description="Disordered" evidence="23">
    <location>
        <begin position="278"/>
        <end position="311"/>
    </location>
</feature>
<keyword evidence="10" id="KW-0479">Metal-binding</keyword>
<feature type="compositionally biased region" description="Gly residues" evidence="23">
    <location>
        <begin position="40"/>
        <end position="51"/>
    </location>
</feature>
<feature type="region of interest" description="Disordered" evidence="23">
    <location>
        <begin position="113"/>
        <end position="219"/>
    </location>
</feature>
<evidence type="ECO:0000256" key="19">
    <source>
        <dbReference type="ARBA" id="ARBA00023475"/>
    </source>
</evidence>
<protein>
    <recommendedName>
        <fullName evidence="19">CCR4-Not complex 3'-5'-exoribonuclease subunit Ccr4</fullName>
        <ecNumber evidence="6">3.1.13.4</ecNumber>
    </recommendedName>
    <alternativeName>
        <fullName evidence="20">Carbon catabolite repressor protein 4</fullName>
    </alternativeName>
    <alternativeName>
        <fullName evidence="21">Cytoplasmic deadenylase</fullName>
    </alternativeName>
    <alternativeName>
        <fullName evidence="22">Glucose-repressible alcohol dehydrogenase transcriptional effector</fullName>
    </alternativeName>
</protein>
<evidence type="ECO:0000256" key="9">
    <source>
        <dbReference type="ARBA" id="ARBA00022722"/>
    </source>
</evidence>
<evidence type="ECO:0000256" key="1">
    <source>
        <dbReference type="ARBA" id="ARBA00001663"/>
    </source>
</evidence>
<dbReference type="PANTHER" id="PTHR12121:SF100">
    <property type="entry name" value="POLY(A)-SPECIFIC RIBONUCLEASE"/>
    <property type="match status" value="1"/>
</dbReference>
<dbReference type="GO" id="GO:0005737">
    <property type="term" value="C:cytoplasm"/>
    <property type="evidence" value="ECO:0007669"/>
    <property type="project" value="UniProtKB-SubCell"/>
</dbReference>